<reference key="2">
    <citation type="submission" date="2011-10" db="EMBL/GenBank/DDBJ databases">
        <title>The genome and transcriptome sequence of Clonorchis sinensis provide insights into the carcinogenic liver fluke.</title>
        <authorList>
            <person name="Wang X."/>
            <person name="Huang Y."/>
            <person name="Chen W."/>
            <person name="Liu H."/>
            <person name="Guo L."/>
            <person name="Chen Y."/>
            <person name="Luo F."/>
            <person name="Zhou W."/>
            <person name="Sun J."/>
            <person name="Mao Q."/>
            <person name="Liang P."/>
            <person name="Zhou C."/>
            <person name="Tian Y."/>
            <person name="Men J."/>
            <person name="Lv X."/>
            <person name="Huang L."/>
            <person name="Zhou J."/>
            <person name="Hu Y."/>
            <person name="Li R."/>
            <person name="Zhang F."/>
            <person name="Lei H."/>
            <person name="Li X."/>
            <person name="Hu X."/>
            <person name="Liang C."/>
            <person name="Xu J."/>
            <person name="Wu Z."/>
            <person name="Yu X."/>
        </authorList>
    </citation>
    <scope>NUCLEOTIDE SEQUENCE</scope>
    <source>
        <strain>Henan</strain>
    </source>
</reference>
<reference evidence="3" key="1">
    <citation type="journal article" date="2011" name="Genome Biol.">
        <title>The draft genome of the carcinogenic human liver fluke Clonorchis sinensis.</title>
        <authorList>
            <person name="Wang X."/>
            <person name="Chen W."/>
            <person name="Huang Y."/>
            <person name="Sun J."/>
            <person name="Men J."/>
            <person name="Liu H."/>
            <person name="Luo F."/>
            <person name="Guo L."/>
            <person name="Lv X."/>
            <person name="Deng C."/>
            <person name="Zhou C."/>
            <person name="Fan Y."/>
            <person name="Li X."/>
            <person name="Huang L."/>
            <person name="Hu Y."/>
            <person name="Liang C."/>
            <person name="Hu X."/>
            <person name="Xu J."/>
            <person name="Yu X."/>
        </authorList>
    </citation>
    <scope>NUCLEOTIDE SEQUENCE [LARGE SCALE GENOMIC DNA]</scope>
    <source>
        <strain evidence="3">Henan</strain>
    </source>
</reference>
<dbReference type="GO" id="GO:0003676">
    <property type="term" value="F:nucleic acid binding"/>
    <property type="evidence" value="ECO:0007669"/>
    <property type="project" value="InterPro"/>
</dbReference>
<evidence type="ECO:0000313" key="3">
    <source>
        <dbReference type="EMBL" id="GAA57254.1"/>
    </source>
</evidence>
<proteinExistence type="predicted"/>
<dbReference type="PROSITE" id="PS50158">
    <property type="entry name" value="ZF_CCHC"/>
    <property type="match status" value="1"/>
</dbReference>
<dbReference type="Proteomes" id="UP000008909">
    <property type="component" value="Unassembled WGS sequence"/>
</dbReference>
<dbReference type="AlphaFoldDB" id="G7YWC4"/>
<sequence>DTDENPVATTFWGWGYVDLPGGLRGYGNCWTGDRPDLQQSLDQALPGLDGASRQQLLTDQFVEGVQPALAAQLRLARATGQLSVEHLVHLARELAEAPLATFQSQENRQDSTVGDLEDKVDQLAAVKTESRKHARTSRCYKCSMPGHWRNQCPRTRPLVHNKILEYSSFPGELQVRKLPSCNVPSVQSVVEEYSELFTGDEDPFGFCSGNEHEIPLSSECFRCYGPRPLPLHLREESHSAVNFLPVYDTYSMDCMNLVDKKCMDITNLAGTLGTMLEEFLKEPYIRYHDIHHNIHIKSETSSASFTLVILGKVFASENVLFSNLQYTTFSGPRVQNNVRNWSQIVYPLDLRLTVLATVSCPETITVAHSGSIYAKCSVKMALTLACSFPLDIKIGSQNSDICVLVHRQESRKFSINSAFESATAVVFFGRMRRQQTDFRNGFRPGQPGCIRSGIHRNPASVFGSSIRGAVTRPKPDSLARRIGTNYLFIIESSLIRIPLAQLFINLLRSLIMTPLPSSSSKRLPDPESLSSIPPVCSKKRLTARRPSFQPPNLSGPVKLALQATSDCSVVLADISLPPRLGKTLLSPPPVGSQVLKYLHNLRTRLYMMEHEISPFRTIQSIGHLLNPDATCDPANLEEAPTIIDTMRLRVVNALHAVISNLACRTIVETCEHSSRITPKSNYNLQSLSNYLASSVVASNYDGIPTVPDDAEAAVGSIVPALLMRTLEHLVKGPLMMFLLATNAIDDRQYGFLLQRSVNDCQLHFFETVTAAYDAGHLLSRFIRISRKHFTRSLMHPC</sequence>
<keyword evidence="4" id="KW-1185">Reference proteome</keyword>
<dbReference type="SUPFAM" id="SSF57756">
    <property type="entry name" value="Retrovirus zinc finger-like domains"/>
    <property type="match status" value="1"/>
</dbReference>
<accession>G7YWC4</accession>
<dbReference type="EMBL" id="DF144621">
    <property type="protein sequence ID" value="GAA57254.1"/>
    <property type="molecule type" value="Genomic_DNA"/>
</dbReference>
<keyword evidence="1" id="KW-0863">Zinc-finger</keyword>
<organism evidence="3 4">
    <name type="scientific">Clonorchis sinensis</name>
    <name type="common">Chinese liver fluke</name>
    <dbReference type="NCBI Taxonomy" id="79923"/>
    <lineage>
        <taxon>Eukaryota</taxon>
        <taxon>Metazoa</taxon>
        <taxon>Spiralia</taxon>
        <taxon>Lophotrochozoa</taxon>
        <taxon>Platyhelminthes</taxon>
        <taxon>Trematoda</taxon>
        <taxon>Digenea</taxon>
        <taxon>Opisthorchiida</taxon>
        <taxon>Opisthorchiata</taxon>
        <taxon>Opisthorchiidae</taxon>
        <taxon>Clonorchis</taxon>
    </lineage>
</organism>
<keyword evidence="1" id="KW-0479">Metal-binding</keyword>
<name>G7YWC4_CLOSI</name>
<dbReference type="GO" id="GO:0008270">
    <property type="term" value="F:zinc ion binding"/>
    <property type="evidence" value="ECO:0007669"/>
    <property type="project" value="UniProtKB-KW"/>
</dbReference>
<dbReference type="InterPro" id="IPR036875">
    <property type="entry name" value="Znf_CCHC_sf"/>
</dbReference>
<evidence type="ECO:0000259" key="2">
    <source>
        <dbReference type="PROSITE" id="PS50158"/>
    </source>
</evidence>
<protein>
    <submittedName>
        <fullName evidence="3">Gap-Pol polyprotein</fullName>
    </submittedName>
</protein>
<feature type="non-terminal residue" evidence="3">
    <location>
        <position position="1"/>
    </location>
</feature>
<evidence type="ECO:0000313" key="4">
    <source>
        <dbReference type="Proteomes" id="UP000008909"/>
    </source>
</evidence>
<keyword evidence="1" id="KW-0862">Zinc</keyword>
<feature type="domain" description="CCHC-type" evidence="2">
    <location>
        <begin position="138"/>
        <end position="154"/>
    </location>
</feature>
<evidence type="ECO:0000256" key="1">
    <source>
        <dbReference type="PROSITE-ProRule" id="PRU00047"/>
    </source>
</evidence>
<dbReference type="Gene3D" id="4.10.60.10">
    <property type="entry name" value="Zinc finger, CCHC-type"/>
    <property type="match status" value="1"/>
</dbReference>
<dbReference type="InterPro" id="IPR001878">
    <property type="entry name" value="Znf_CCHC"/>
</dbReference>
<gene>
    <name evidence="3" type="ORF">CLF_112399</name>
</gene>